<dbReference type="STRING" id="280699.M1VBV8"/>
<dbReference type="InterPro" id="IPR027410">
    <property type="entry name" value="TCP-1-like_intermed_sf"/>
</dbReference>
<dbReference type="RefSeq" id="XP_005538900.1">
    <property type="nucleotide sequence ID" value="XM_005538843.1"/>
</dbReference>
<evidence type="ECO:0000256" key="7">
    <source>
        <dbReference type="ARBA" id="ARBA00023186"/>
    </source>
</evidence>
<dbReference type="GO" id="GO:0005524">
    <property type="term" value="F:ATP binding"/>
    <property type="evidence" value="ECO:0007669"/>
    <property type="project" value="UniProtKB-KW"/>
</dbReference>
<comment type="subcellular location">
    <subcellularLocation>
        <location evidence="1">Cytoplasm</location>
    </subcellularLocation>
</comment>
<proteinExistence type="inferred from homology"/>
<dbReference type="InterPro" id="IPR027409">
    <property type="entry name" value="GroEL-like_apical_dom_sf"/>
</dbReference>
<feature type="compositionally biased region" description="Polar residues" evidence="10">
    <location>
        <begin position="1"/>
        <end position="27"/>
    </location>
</feature>
<comment type="similarity">
    <text evidence="2 8">Belongs to the TCP-1 chaperonin family.</text>
</comment>
<evidence type="ECO:0000256" key="1">
    <source>
        <dbReference type="ARBA" id="ARBA00004496"/>
    </source>
</evidence>
<evidence type="ECO:0000256" key="2">
    <source>
        <dbReference type="ARBA" id="ARBA00008020"/>
    </source>
</evidence>
<dbReference type="InterPro" id="IPR012717">
    <property type="entry name" value="Chap_CCT_delta"/>
</dbReference>
<evidence type="ECO:0000256" key="10">
    <source>
        <dbReference type="SAM" id="MobiDB-lite"/>
    </source>
</evidence>
<dbReference type="FunFam" id="3.50.7.10:FF:000010">
    <property type="entry name" value="T-complex protein 1 subunit delta"/>
    <property type="match status" value="1"/>
</dbReference>
<dbReference type="Gene3D" id="3.50.7.10">
    <property type="entry name" value="GroEL"/>
    <property type="match status" value="1"/>
</dbReference>
<dbReference type="Proteomes" id="UP000007014">
    <property type="component" value="Chromosome 19"/>
</dbReference>
<dbReference type="GeneID" id="16997154"/>
<evidence type="ECO:0000313" key="12">
    <source>
        <dbReference type="Proteomes" id="UP000007014"/>
    </source>
</evidence>
<dbReference type="GO" id="GO:0140662">
    <property type="term" value="F:ATP-dependent protein folding chaperone"/>
    <property type="evidence" value="ECO:0007669"/>
    <property type="project" value="InterPro"/>
</dbReference>
<evidence type="ECO:0000256" key="6">
    <source>
        <dbReference type="ARBA" id="ARBA00022840"/>
    </source>
</evidence>
<dbReference type="OrthoDB" id="10248520at2759"/>
<keyword evidence="7 8" id="KW-0143">Chaperone</keyword>
<dbReference type="HOGENOM" id="CLU_008891_7_3_1"/>
<dbReference type="Gene3D" id="3.30.260.10">
    <property type="entry name" value="TCP-1-like chaperonin intermediate domain"/>
    <property type="match status" value="1"/>
</dbReference>
<dbReference type="CDD" id="cd03338">
    <property type="entry name" value="TCP1_delta"/>
    <property type="match status" value="1"/>
</dbReference>
<evidence type="ECO:0000256" key="9">
    <source>
        <dbReference type="RuleBase" id="RU004192"/>
    </source>
</evidence>
<evidence type="ECO:0000256" key="8">
    <source>
        <dbReference type="RuleBase" id="RU004187"/>
    </source>
</evidence>
<dbReference type="SUPFAM" id="SSF52029">
    <property type="entry name" value="GroEL apical domain-like"/>
    <property type="match status" value="1"/>
</dbReference>
<dbReference type="GO" id="GO:0016887">
    <property type="term" value="F:ATP hydrolysis activity"/>
    <property type="evidence" value="ECO:0007669"/>
    <property type="project" value="InterPro"/>
</dbReference>
<protein>
    <recommendedName>
        <fullName evidence="3 9">T-complex protein 1 subunit delta</fullName>
    </recommendedName>
</protein>
<keyword evidence="6 8" id="KW-0067">ATP-binding</keyword>
<evidence type="ECO:0000256" key="4">
    <source>
        <dbReference type="ARBA" id="ARBA00022490"/>
    </source>
</evidence>
<evidence type="ECO:0000256" key="3">
    <source>
        <dbReference type="ARBA" id="ARBA00016107"/>
    </source>
</evidence>
<dbReference type="Pfam" id="PF00118">
    <property type="entry name" value="Cpn60_TCP1"/>
    <property type="match status" value="1"/>
</dbReference>
<keyword evidence="5 8" id="KW-0547">Nucleotide-binding</keyword>
<accession>M1VBV8</accession>
<dbReference type="OMA" id="HPAANMI"/>
<sequence>MNNHQATALIRSGQQGRTGDNSTSATTAKARDVRVANIAAAKALADAVRTSLGPRGMDKMIEGARGDVLITNDGATILDRLGVQEPAAKMLVNLAKSQDIEAGDGTTTVVVICGALLAASQLLLERGIHPTTISDAYQSACTEALRIIDSIAVPVSLSDRDELVKLATTALNSKIVSQHASLLAPIAVDAVLHVAERRFIESEATEAPPQAVDLSRIRIIKKLGSTIEDSFLYPGLILTQSVVKSAGGPSRIVNAQVALIQFCLSAPKTDIENNVVVQDYAAMDRILREERQHILQMCKKIKATGCNVLLIQKSILRDATNDLSLHYLAKMKIMVVRDIERDQVGFICKTLGCVPIAGLDTFTADKLAKVDVVEEVALDSGDEKIVRFVQGPAAAATAAALASNTNGLSMLPDGSSERPAFWTSLPAGTSNLPQTMTIVLRGSNQLILDEAERSLHDALCVVRSLVRKRSLVPGGAAVETEVSVRLGEWAKTLSGAKAYCVKSYAEALETIPYTLAENAGLNPIQVITELRNRHVRGEKSVGIHIRRSGGVVANMLSEHVVQPTLVSSSAFTLATEAARMILKIDDIVVTR</sequence>
<dbReference type="PRINTS" id="PR00304">
    <property type="entry name" value="TCOMPLEXTCP1"/>
</dbReference>
<dbReference type="PANTHER" id="PTHR11353">
    <property type="entry name" value="CHAPERONIN"/>
    <property type="match status" value="1"/>
</dbReference>
<dbReference type="GO" id="GO:0005737">
    <property type="term" value="C:cytoplasm"/>
    <property type="evidence" value="ECO:0007669"/>
    <property type="project" value="UniProtKB-SubCell"/>
</dbReference>
<dbReference type="AlphaFoldDB" id="M1VBV8"/>
<organism evidence="11 12">
    <name type="scientific">Cyanidioschyzon merolae (strain NIES-3377 / 10D)</name>
    <name type="common">Unicellular red alga</name>
    <dbReference type="NCBI Taxonomy" id="280699"/>
    <lineage>
        <taxon>Eukaryota</taxon>
        <taxon>Rhodophyta</taxon>
        <taxon>Bangiophyceae</taxon>
        <taxon>Cyanidiales</taxon>
        <taxon>Cyanidiaceae</taxon>
        <taxon>Cyanidioschyzon</taxon>
    </lineage>
</organism>
<dbReference type="SUPFAM" id="SSF48592">
    <property type="entry name" value="GroEL equatorial domain-like"/>
    <property type="match status" value="1"/>
</dbReference>
<dbReference type="eggNOG" id="KOG0358">
    <property type="taxonomic scope" value="Eukaryota"/>
</dbReference>
<reference evidence="11 12" key="2">
    <citation type="journal article" date="2007" name="BMC Biol.">
        <title>A 100%-complete sequence reveals unusually simple genomic features in the hot-spring red alga Cyanidioschyzon merolae.</title>
        <authorList>
            <person name="Nozaki H."/>
            <person name="Takano H."/>
            <person name="Misumi O."/>
            <person name="Terasawa K."/>
            <person name="Matsuzaki M."/>
            <person name="Maruyama S."/>
            <person name="Nishida K."/>
            <person name="Yagisawa F."/>
            <person name="Yoshida Y."/>
            <person name="Fujiwara T."/>
            <person name="Takio S."/>
            <person name="Tamura K."/>
            <person name="Chung S.J."/>
            <person name="Nakamura S."/>
            <person name="Kuroiwa H."/>
            <person name="Tanaka K."/>
            <person name="Sato N."/>
            <person name="Kuroiwa T."/>
        </authorList>
    </citation>
    <scope>NUCLEOTIDE SEQUENCE [LARGE SCALE GENOMIC DNA]</scope>
    <source>
        <strain evidence="11 12">10D</strain>
    </source>
</reference>
<dbReference type="KEGG" id="cme:CYME_CMS270C"/>
<name>M1VBV8_CYAM1</name>
<dbReference type="Gene3D" id="1.10.560.10">
    <property type="entry name" value="GroEL-like equatorial domain"/>
    <property type="match status" value="1"/>
</dbReference>
<gene>
    <name evidence="11" type="ORF">CYME_CMS270C</name>
</gene>
<dbReference type="PROSITE" id="PS00750">
    <property type="entry name" value="TCP1_1"/>
    <property type="match status" value="1"/>
</dbReference>
<evidence type="ECO:0000256" key="5">
    <source>
        <dbReference type="ARBA" id="ARBA00022741"/>
    </source>
</evidence>
<reference evidence="11 12" key="1">
    <citation type="journal article" date="2004" name="Nature">
        <title>Genome sequence of the ultrasmall unicellular red alga Cyanidioschyzon merolae 10D.</title>
        <authorList>
            <person name="Matsuzaki M."/>
            <person name="Misumi O."/>
            <person name="Shin-i T."/>
            <person name="Maruyama S."/>
            <person name="Takahara M."/>
            <person name="Miyagishima S."/>
            <person name="Mori T."/>
            <person name="Nishida K."/>
            <person name="Yagisawa F."/>
            <person name="Nishida K."/>
            <person name="Yoshida Y."/>
            <person name="Nishimura Y."/>
            <person name="Nakao S."/>
            <person name="Kobayashi T."/>
            <person name="Momoyama Y."/>
            <person name="Higashiyama T."/>
            <person name="Minoda A."/>
            <person name="Sano M."/>
            <person name="Nomoto H."/>
            <person name="Oishi K."/>
            <person name="Hayashi H."/>
            <person name="Ohta F."/>
            <person name="Nishizaka S."/>
            <person name="Haga S."/>
            <person name="Miura S."/>
            <person name="Morishita T."/>
            <person name="Kabeya Y."/>
            <person name="Terasawa K."/>
            <person name="Suzuki Y."/>
            <person name="Ishii Y."/>
            <person name="Asakawa S."/>
            <person name="Takano H."/>
            <person name="Ohta N."/>
            <person name="Kuroiwa H."/>
            <person name="Tanaka K."/>
            <person name="Shimizu N."/>
            <person name="Sugano S."/>
            <person name="Sato N."/>
            <person name="Nozaki H."/>
            <person name="Ogasawara N."/>
            <person name="Kohara Y."/>
            <person name="Kuroiwa T."/>
        </authorList>
    </citation>
    <scope>NUCLEOTIDE SEQUENCE [LARGE SCALE GENOMIC DNA]</scope>
    <source>
        <strain evidence="11 12">10D</strain>
    </source>
</reference>
<feature type="region of interest" description="Disordered" evidence="10">
    <location>
        <begin position="1"/>
        <end position="28"/>
    </location>
</feature>
<dbReference type="GO" id="GO:0051082">
    <property type="term" value="F:unfolded protein binding"/>
    <property type="evidence" value="ECO:0007669"/>
    <property type="project" value="InterPro"/>
</dbReference>
<keyword evidence="12" id="KW-1185">Reference proteome</keyword>
<keyword evidence="4" id="KW-0963">Cytoplasm</keyword>
<dbReference type="SUPFAM" id="SSF54849">
    <property type="entry name" value="GroEL-intermediate domain like"/>
    <property type="match status" value="1"/>
</dbReference>
<dbReference type="PROSITE" id="PS00995">
    <property type="entry name" value="TCP1_3"/>
    <property type="match status" value="1"/>
</dbReference>
<dbReference type="EMBL" id="AP006501">
    <property type="protein sequence ID" value="BAM82864.1"/>
    <property type="molecule type" value="Genomic_DNA"/>
</dbReference>
<dbReference type="InterPro" id="IPR017998">
    <property type="entry name" value="Chaperone_TCP-1"/>
</dbReference>
<evidence type="ECO:0000313" key="11">
    <source>
        <dbReference type="EMBL" id="BAM82864.1"/>
    </source>
</evidence>
<dbReference type="InterPro" id="IPR027413">
    <property type="entry name" value="GROEL-like_equatorial_sf"/>
</dbReference>
<dbReference type="InterPro" id="IPR002423">
    <property type="entry name" value="Cpn60/GroEL/TCP-1"/>
</dbReference>
<dbReference type="InterPro" id="IPR002194">
    <property type="entry name" value="Chaperonin_TCP-1_CS"/>
</dbReference>